<evidence type="ECO:0000313" key="3">
    <source>
        <dbReference type="Proteomes" id="UP001163846"/>
    </source>
</evidence>
<gene>
    <name evidence="2" type="ORF">F5878DRAFT_641141</name>
</gene>
<organism evidence="2 3">
    <name type="scientific">Lentinula raphanica</name>
    <dbReference type="NCBI Taxonomy" id="153919"/>
    <lineage>
        <taxon>Eukaryota</taxon>
        <taxon>Fungi</taxon>
        <taxon>Dikarya</taxon>
        <taxon>Basidiomycota</taxon>
        <taxon>Agaricomycotina</taxon>
        <taxon>Agaricomycetes</taxon>
        <taxon>Agaricomycetidae</taxon>
        <taxon>Agaricales</taxon>
        <taxon>Marasmiineae</taxon>
        <taxon>Omphalotaceae</taxon>
        <taxon>Lentinula</taxon>
    </lineage>
</organism>
<keyword evidence="1" id="KW-0732">Signal</keyword>
<sequence length="365" mass="41593">MLLSALASFSSHPIFILLLALCLLGITTTARPIDQIDTISPALSDKITDELVLHEYLLHGVPVEGRVSLGIGSETIRPRYMKLSKEYQIRKTKIGHVHFENEKVKKAILKLALATYLDHRDVIDEATLKNWNDLRPDWIVANTGQSVISLIVYRTAPKKSAPRTTGLVSLKIGKEIISPQRSEQSILLGLGKTEIYATVGKIQNSFTIDLHALHEHATSEHLRFLVTTPEESDWRSRTEVTEQGWVEQEVGKKYGLSRRDPFRNWLFSDGCIEGLWEQQAIDSESLSTWIDLRYRYDSFHSHRQLALLLANLQNHLFINYLIEQSVMSSMANHFSFFPRYTVYSLLYLKLCASSLLTSLKLGSRR</sequence>
<feature type="signal peptide" evidence="1">
    <location>
        <begin position="1"/>
        <end position="30"/>
    </location>
</feature>
<name>A0AA38PAS6_9AGAR</name>
<protein>
    <submittedName>
        <fullName evidence="2">Uncharacterized protein</fullName>
    </submittedName>
</protein>
<accession>A0AA38PAS6</accession>
<proteinExistence type="predicted"/>
<keyword evidence="3" id="KW-1185">Reference proteome</keyword>
<evidence type="ECO:0000313" key="2">
    <source>
        <dbReference type="EMBL" id="KAJ3839479.1"/>
    </source>
</evidence>
<reference evidence="2" key="1">
    <citation type="submission" date="2022-08" db="EMBL/GenBank/DDBJ databases">
        <authorList>
            <consortium name="DOE Joint Genome Institute"/>
            <person name="Min B."/>
            <person name="Riley R."/>
            <person name="Sierra-Patev S."/>
            <person name="Naranjo-Ortiz M."/>
            <person name="Looney B."/>
            <person name="Konkel Z."/>
            <person name="Slot J.C."/>
            <person name="Sakamoto Y."/>
            <person name="Steenwyk J.L."/>
            <person name="Rokas A."/>
            <person name="Carro J."/>
            <person name="Camarero S."/>
            <person name="Ferreira P."/>
            <person name="Molpeceres G."/>
            <person name="Ruiz-Duenas F.J."/>
            <person name="Serrano A."/>
            <person name="Henrissat B."/>
            <person name="Drula E."/>
            <person name="Hughes K.W."/>
            <person name="Mata J.L."/>
            <person name="Ishikawa N.K."/>
            <person name="Vargas-Isla R."/>
            <person name="Ushijima S."/>
            <person name="Smith C.A."/>
            <person name="Ahrendt S."/>
            <person name="Andreopoulos W."/>
            <person name="He G."/>
            <person name="Labutti K."/>
            <person name="Lipzen A."/>
            <person name="Ng V."/>
            <person name="Sandor L."/>
            <person name="Barry K."/>
            <person name="Martinez A.T."/>
            <person name="Xiao Y."/>
            <person name="Gibbons J.G."/>
            <person name="Terashima K."/>
            <person name="Hibbett D.S."/>
            <person name="Grigoriev I.V."/>
        </authorList>
    </citation>
    <scope>NUCLEOTIDE SEQUENCE</scope>
    <source>
        <strain evidence="2">TFB9207</strain>
    </source>
</reference>
<dbReference type="Proteomes" id="UP001163846">
    <property type="component" value="Unassembled WGS sequence"/>
</dbReference>
<dbReference type="EMBL" id="MU806125">
    <property type="protein sequence ID" value="KAJ3839479.1"/>
    <property type="molecule type" value="Genomic_DNA"/>
</dbReference>
<comment type="caution">
    <text evidence="2">The sequence shown here is derived from an EMBL/GenBank/DDBJ whole genome shotgun (WGS) entry which is preliminary data.</text>
</comment>
<evidence type="ECO:0000256" key="1">
    <source>
        <dbReference type="SAM" id="SignalP"/>
    </source>
</evidence>
<feature type="chain" id="PRO_5041283189" evidence="1">
    <location>
        <begin position="31"/>
        <end position="365"/>
    </location>
</feature>
<dbReference type="AlphaFoldDB" id="A0AA38PAS6"/>